<organism evidence="2 3">
    <name type="scientific">Anaeramoeba ignava</name>
    <name type="common">Anaerobic marine amoeba</name>
    <dbReference type="NCBI Taxonomy" id="1746090"/>
    <lineage>
        <taxon>Eukaryota</taxon>
        <taxon>Metamonada</taxon>
        <taxon>Anaeramoebidae</taxon>
        <taxon>Anaeramoeba</taxon>
    </lineage>
</organism>
<evidence type="ECO:0000313" key="2">
    <source>
        <dbReference type="EMBL" id="KAJ5068475.1"/>
    </source>
</evidence>
<dbReference type="PANTHER" id="PTHR10579:SF43">
    <property type="entry name" value="ZINC FINGER (C3HC4-TYPE RING FINGER) FAMILY PROTEIN"/>
    <property type="match status" value="1"/>
</dbReference>
<reference evidence="2" key="1">
    <citation type="submission" date="2022-10" db="EMBL/GenBank/DDBJ databases">
        <title>Novel sulphate-reducing endosymbionts in the free-living metamonad Anaeramoeba.</title>
        <authorList>
            <person name="Jerlstrom-Hultqvist J."/>
            <person name="Cepicka I."/>
            <person name="Gallot-Lavallee L."/>
            <person name="Salas-Leiva D."/>
            <person name="Curtis B.A."/>
            <person name="Zahonova K."/>
            <person name="Pipaliya S."/>
            <person name="Dacks J."/>
            <person name="Roger A.J."/>
        </authorList>
    </citation>
    <scope>NUCLEOTIDE SEQUENCE</scope>
    <source>
        <strain evidence="2">BMAN</strain>
    </source>
</reference>
<dbReference type="Gene3D" id="3.40.50.410">
    <property type="entry name" value="von Willebrand factor, type A domain"/>
    <property type="match status" value="1"/>
</dbReference>
<comment type="caution">
    <text evidence="2">The sequence shown here is derived from an EMBL/GenBank/DDBJ whole genome shotgun (WGS) entry which is preliminary data.</text>
</comment>
<dbReference type="EMBL" id="JAPDFW010000114">
    <property type="protein sequence ID" value="KAJ5068475.1"/>
    <property type="molecule type" value="Genomic_DNA"/>
</dbReference>
<dbReference type="PROSITE" id="PS50234">
    <property type="entry name" value="VWFA"/>
    <property type="match status" value="1"/>
</dbReference>
<sequence>MFAISSGAKDTTNFRLNLQQSNSFDKSSITYHGLFYEYYFNTGKPETEKTVAVEPFYAVTPNIYTNEKEYYISLALKSKYDGEGIKKFGRSPLNCVIILDISGSMNSPFYGRDDGEERSLSKLEVAKRTILGLFSHFHDTDYFGLVLFDTSAYVAWPYTQWGKIDKSKLEKKVKELRTKGGTNMEVGYNAGADMIRKYLKEEKDSERLKLCENRVMFLTDAHPNSGATSPQGLFSLTKKNADDKIYSTFIGVGVDFNTGLIDTITNTKGANYFAVHSSSEFKRRMETDFDYIVTTIAFDLKVKVDGAKILGAYGSPDADPNKETTVTEMCSVMPSNIENNETQGGIFLLKMDPSVADGIPVKITVSYQDRFGENHTDVHTTSFPELPDDQSTLFQDSSVRKAIFLVRYVDFLKEFTRNDENLKKGKQLLDYLNKEIPEIGDDKLKREVEALQKILDN</sequence>
<dbReference type="Pfam" id="PF00092">
    <property type="entry name" value="VWA"/>
    <property type="match status" value="1"/>
</dbReference>
<dbReference type="PANTHER" id="PTHR10579">
    <property type="entry name" value="CALCIUM-ACTIVATED CHLORIDE CHANNEL REGULATOR"/>
    <property type="match status" value="1"/>
</dbReference>
<dbReference type="OMA" id="MDCTITA"/>
<name>A0A9Q0LAQ3_ANAIG</name>
<dbReference type="SUPFAM" id="SSF53300">
    <property type="entry name" value="vWA-like"/>
    <property type="match status" value="1"/>
</dbReference>
<dbReference type="InterPro" id="IPR036465">
    <property type="entry name" value="vWFA_dom_sf"/>
</dbReference>
<keyword evidence="3" id="KW-1185">Reference proteome</keyword>
<proteinExistence type="predicted"/>
<gene>
    <name evidence="2" type="ORF">M0811_02408</name>
</gene>
<evidence type="ECO:0000313" key="3">
    <source>
        <dbReference type="Proteomes" id="UP001149090"/>
    </source>
</evidence>
<dbReference type="AlphaFoldDB" id="A0A9Q0LAQ3"/>
<dbReference type="InterPro" id="IPR002035">
    <property type="entry name" value="VWF_A"/>
</dbReference>
<accession>A0A9Q0LAQ3</accession>
<evidence type="ECO:0000259" key="1">
    <source>
        <dbReference type="PROSITE" id="PS50234"/>
    </source>
</evidence>
<dbReference type="Proteomes" id="UP001149090">
    <property type="component" value="Unassembled WGS sequence"/>
</dbReference>
<dbReference type="SMART" id="SM00327">
    <property type="entry name" value="VWA"/>
    <property type="match status" value="1"/>
</dbReference>
<feature type="domain" description="VWFA" evidence="1">
    <location>
        <begin position="94"/>
        <end position="296"/>
    </location>
</feature>
<dbReference type="InterPro" id="IPR051266">
    <property type="entry name" value="CLCR"/>
</dbReference>
<protein>
    <submittedName>
        <fullName evidence="2">Straightjacket isoform c</fullName>
    </submittedName>
</protein>
<dbReference type="OrthoDB" id="687730at2759"/>